<evidence type="ECO:0000313" key="2">
    <source>
        <dbReference type="Proteomes" id="UP000198372"/>
    </source>
</evidence>
<organism evidence="1 2">
    <name type="scientific">Microbotryum intermedium</name>
    <dbReference type="NCBI Taxonomy" id="269621"/>
    <lineage>
        <taxon>Eukaryota</taxon>
        <taxon>Fungi</taxon>
        <taxon>Dikarya</taxon>
        <taxon>Basidiomycota</taxon>
        <taxon>Pucciniomycotina</taxon>
        <taxon>Microbotryomycetes</taxon>
        <taxon>Microbotryales</taxon>
        <taxon>Microbotryaceae</taxon>
        <taxon>Microbotryum</taxon>
    </lineage>
</organism>
<accession>A0A238FMS5</accession>
<proteinExistence type="predicted"/>
<sequence>MDRHDQNVGFGLHGSTWSGLKIYAKFVRWYSRGGQKEKGKLGFYLIRARK</sequence>
<dbReference type="STRING" id="269621.A0A238FMS5"/>
<protein>
    <submittedName>
        <fullName evidence="1">BQ2448_7109 protein</fullName>
    </submittedName>
</protein>
<evidence type="ECO:0000313" key="1">
    <source>
        <dbReference type="EMBL" id="SCV73184.1"/>
    </source>
</evidence>
<keyword evidence="2" id="KW-1185">Reference proteome</keyword>
<dbReference type="Proteomes" id="UP000198372">
    <property type="component" value="Unassembled WGS sequence"/>
</dbReference>
<name>A0A238FMS5_9BASI</name>
<gene>
    <name evidence="1" type="ORF">BQ2448_7109</name>
</gene>
<dbReference type="AlphaFoldDB" id="A0A238FMS5"/>
<dbReference type="OrthoDB" id="61390at2759"/>
<reference evidence="2" key="1">
    <citation type="submission" date="2016-09" db="EMBL/GenBank/DDBJ databases">
        <authorList>
            <person name="Jeantristanb JTB J.-T."/>
            <person name="Ricardo R."/>
        </authorList>
    </citation>
    <scope>NUCLEOTIDE SEQUENCE [LARGE SCALE GENOMIC DNA]</scope>
</reference>
<dbReference type="EMBL" id="FMSP01000017">
    <property type="protein sequence ID" value="SCV73184.1"/>
    <property type="molecule type" value="Genomic_DNA"/>
</dbReference>